<name>A0A9D4RQH9_DREPO</name>
<keyword evidence="2" id="KW-0472">Membrane</keyword>
<protein>
    <submittedName>
        <fullName evidence="3">Uncharacterized protein</fullName>
    </submittedName>
</protein>
<evidence type="ECO:0000256" key="2">
    <source>
        <dbReference type="SAM" id="Phobius"/>
    </source>
</evidence>
<dbReference type="EMBL" id="JAIWYP010000002">
    <property type="protein sequence ID" value="KAH3874922.1"/>
    <property type="molecule type" value="Genomic_DNA"/>
</dbReference>
<evidence type="ECO:0000313" key="4">
    <source>
        <dbReference type="Proteomes" id="UP000828390"/>
    </source>
</evidence>
<keyword evidence="2" id="KW-1133">Transmembrane helix</keyword>
<dbReference type="Proteomes" id="UP000828390">
    <property type="component" value="Unassembled WGS sequence"/>
</dbReference>
<sequence length="394" mass="43887">MSMDFLFYLQSDSCMNMCEVWRPPPLPYKTGVDLKVLKTIYADNLAYINYTSCCPGYRYIDGSDISSTTAVANAGLGAGVIIALIVGLLILLAAIIAFVLFVKKKYYNNRQSSWAHCFTKYTTIHCLDYKACKCWPRMNKRPNPTETDIKQINSDGANGQKCIPPEEIKITVLNAEVHRNGRTSMSENATSCGNNQVQVIPSRIVFKGASESGEVQFREDNAIENWGEQVEDDTGSERGEEKLIDDIAIENGGQKVREDSASKNGGEKGREDTAWMKRKQCDKLEQMLTPVENVEADEIDEIQNKGHHKSANDNCLRTLPDLIAYNFLNSNKKNVNTPSTSNIHDVLRHSQGVKSNGLPPLDSQSVKHRISDSQVISPKKKKGLFRKSAPDPTC</sequence>
<feature type="region of interest" description="Disordered" evidence="1">
    <location>
        <begin position="250"/>
        <end position="273"/>
    </location>
</feature>
<gene>
    <name evidence="3" type="ORF">DPMN_038179</name>
</gene>
<feature type="transmembrane region" description="Helical" evidence="2">
    <location>
        <begin position="76"/>
        <end position="102"/>
    </location>
</feature>
<feature type="compositionally biased region" description="Basic and acidic residues" evidence="1">
    <location>
        <begin position="255"/>
        <end position="273"/>
    </location>
</feature>
<reference evidence="3" key="2">
    <citation type="submission" date="2020-11" db="EMBL/GenBank/DDBJ databases">
        <authorList>
            <person name="McCartney M.A."/>
            <person name="Auch B."/>
            <person name="Kono T."/>
            <person name="Mallez S."/>
            <person name="Becker A."/>
            <person name="Gohl D.M."/>
            <person name="Silverstein K.A.T."/>
            <person name="Koren S."/>
            <person name="Bechman K.B."/>
            <person name="Herman A."/>
            <person name="Abrahante J.E."/>
            <person name="Garbe J."/>
        </authorList>
    </citation>
    <scope>NUCLEOTIDE SEQUENCE</scope>
    <source>
        <strain evidence="3">Duluth1</strain>
        <tissue evidence="3">Whole animal</tissue>
    </source>
</reference>
<evidence type="ECO:0000256" key="1">
    <source>
        <dbReference type="SAM" id="MobiDB-lite"/>
    </source>
</evidence>
<dbReference type="AlphaFoldDB" id="A0A9D4RQH9"/>
<organism evidence="3 4">
    <name type="scientific">Dreissena polymorpha</name>
    <name type="common">Zebra mussel</name>
    <name type="synonym">Mytilus polymorpha</name>
    <dbReference type="NCBI Taxonomy" id="45954"/>
    <lineage>
        <taxon>Eukaryota</taxon>
        <taxon>Metazoa</taxon>
        <taxon>Spiralia</taxon>
        <taxon>Lophotrochozoa</taxon>
        <taxon>Mollusca</taxon>
        <taxon>Bivalvia</taxon>
        <taxon>Autobranchia</taxon>
        <taxon>Heteroconchia</taxon>
        <taxon>Euheterodonta</taxon>
        <taxon>Imparidentia</taxon>
        <taxon>Neoheterodontei</taxon>
        <taxon>Myida</taxon>
        <taxon>Dreissenoidea</taxon>
        <taxon>Dreissenidae</taxon>
        <taxon>Dreissena</taxon>
    </lineage>
</organism>
<keyword evidence="2" id="KW-0812">Transmembrane</keyword>
<accession>A0A9D4RQH9</accession>
<reference evidence="3" key="1">
    <citation type="journal article" date="2019" name="bioRxiv">
        <title>The Genome of the Zebra Mussel, Dreissena polymorpha: A Resource for Invasive Species Research.</title>
        <authorList>
            <person name="McCartney M.A."/>
            <person name="Auch B."/>
            <person name="Kono T."/>
            <person name="Mallez S."/>
            <person name="Zhang Y."/>
            <person name="Obille A."/>
            <person name="Becker A."/>
            <person name="Abrahante J.E."/>
            <person name="Garbe J."/>
            <person name="Badalamenti J.P."/>
            <person name="Herman A."/>
            <person name="Mangelson H."/>
            <person name="Liachko I."/>
            <person name="Sullivan S."/>
            <person name="Sone E.D."/>
            <person name="Koren S."/>
            <person name="Silverstein K.A.T."/>
            <person name="Beckman K.B."/>
            <person name="Gohl D.M."/>
        </authorList>
    </citation>
    <scope>NUCLEOTIDE SEQUENCE</scope>
    <source>
        <strain evidence="3">Duluth1</strain>
        <tissue evidence="3">Whole animal</tissue>
    </source>
</reference>
<comment type="caution">
    <text evidence="3">The sequence shown here is derived from an EMBL/GenBank/DDBJ whole genome shotgun (WGS) entry which is preliminary data.</text>
</comment>
<feature type="region of interest" description="Disordered" evidence="1">
    <location>
        <begin position="351"/>
        <end position="394"/>
    </location>
</feature>
<keyword evidence="4" id="KW-1185">Reference proteome</keyword>
<evidence type="ECO:0000313" key="3">
    <source>
        <dbReference type="EMBL" id="KAH3874922.1"/>
    </source>
</evidence>
<proteinExistence type="predicted"/>